<dbReference type="EMBL" id="JAHDVG010000469">
    <property type="protein sequence ID" value="KAH1180754.1"/>
    <property type="molecule type" value="Genomic_DNA"/>
</dbReference>
<comment type="caution">
    <text evidence="2">The sequence shown here is derived from an EMBL/GenBank/DDBJ whole genome shotgun (WGS) entry which is preliminary data.</text>
</comment>
<feature type="compositionally biased region" description="Pro residues" evidence="1">
    <location>
        <begin position="59"/>
        <end position="69"/>
    </location>
</feature>
<evidence type="ECO:0000256" key="1">
    <source>
        <dbReference type="SAM" id="MobiDB-lite"/>
    </source>
</evidence>
<evidence type="ECO:0000313" key="2">
    <source>
        <dbReference type="EMBL" id="KAH1180754.1"/>
    </source>
</evidence>
<evidence type="ECO:0000313" key="3">
    <source>
        <dbReference type="Proteomes" id="UP000827986"/>
    </source>
</evidence>
<organism evidence="2 3">
    <name type="scientific">Mauremys mutica</name>
    <name type="common">yellowpond turtle</name>
    <dbReference type="NCBI Taxonomy" id="74926"/>
    <lineage>
        <taxon>Eukaryota</taxon>
        <taxon>Metazoa</taxon>
        <taxon>Chordata</taxon>
        <taxon>Craniata</taxon>
        <taxon>Vertebrata</taxon>
        <taxon>Euteleostomi</taxon>
        <taxon>Archelosauria</taxon>
        <taxon>Testudinata</taxon>
        <taxon>Testudines</taxon>
        <taxon>Cryptodira</taxon>
        <taxon>Durocryptodira</taxon>
        <taxon>Testudinoidea</taxon>
        <taxon>Geoemydidae</taxon>
        <taxon>Geoemydinae</taxon>
        <taxon>Mauremys</taxon>
    </lineage>
</organism>
<sequence length="118" mass="12294">MKLRQGEQAAPKLPAGGGEDILLASPGCCCPRPRLGHRNGAHPQAPCPAGPAQQSLPGSPVPLPSQPPHPHTKEHVHPDAASPGGARQVVPSLRPDTTKLYPGTAQATRAGRPSWPRR</sequence>
<reference evidence="2" key="1">
    <citation type="submission" date="2021-09" db="EMBL/GenBank/DDBJ databases">
        <title>The genome of Mauremys mutica provides insights into the evolution of semi-aquatic lifestyle.</title>
        <authorList>
            <person name="Gong S."/>
            <person name="Gao Y."/>
        </authorList>
    </citation>
    <scope>NUCLEOTIDE SEQUENCE</scope>
    <source>
        <strain evidence="2">MM-2020</strain>
        <tissue evidence="2">Muscle</tissue>
    </source>
</reference>
<name>A0A9D3XHP1_9SAUR</name>
<feature type="region of interest" description="Disordered" evidence="1">
    <location>
        <begin position="1"/>
        <end position="118"/>
    </location>
</feature>
<dbReference type="Proteomes" id="UP000827986">
    <property type="component" value="Unassembled WGS sequence"/>
</dbReference>
<proteinExistence type="predicted"/>
<gene>
    <name evidence="2" type="ORF">KIL84_001688</name>
</gene>
<accession>A0A9D3XHP1</accession>
<keyword evidence="3" id="KW-1185">Reference proteome</keyword>
<protein>
    <submittedName>
        <fullName evidence="2">Uncharacterized protein</fullName>
    </submittedName>
</protein>
<dbReference type="AlphaFoldDB" id="A0A9D3XHP1"/>